<reference evidence="1" key="1">
    <citation type="submission" date="2014-04" db="EMBL/GenBank/DDBJ databases">
        <authorList>
            <person name="Croucher N."/>
        </authorList>
    </citation>
    <scope>NUCLEOTIDE SEQUENCE</scope>
    <source>
        <strain evidence="1">R34-3131</strain>
    </source>
</reference>
<proteinExistence type="predicted"/>
<organism evidence="1">
    <name type="scientific">Streptococcus pneumoniae</name>
    <dbReference type="NCBI Taxonomy" id="1313"/>
    <lineage>
        <taxon>Bacteria</taxon>
        <taxon>Bacillati</taxon>
        <taxon>Bacillota</taxon>
        <taxon>Bacilli</taxon>
        <taxon>Lactobacillales</taxon>
        <taxon>Streptococcaceae</taxon>
        <taxon>Streptococcus</taxon>
    </lineage>
</organism>
<protein>
    <submittedName>
        <fullName evidence="1">Putative prophage protein</fullName>
    </submittedName>
</protein>
<evidence type="ECO:0000313" key="1">
    <source>
        <dbReference type="EMBL" id="CDQ30270.1"/>
    </source>
</evidence>
<dbReference type="RefSeq" id="WP_054365584.1">
    <property type="nucleotide sequence ID" value="NZ_CHXB02000019.1"/>
</dbReference>
<sequence length="139" mass="16370">MERLYQIGDQEFRLVTNGYTPIAYKNQFGRDYFQDMMNMFQGDALLKMVALSQEQKEVDVSQLDMSMLKDFDMTFFNRLFWTFVKSGDPTIKPYDNFYMDLEYFPVQDVAPVLMEMLEANIATKKPSMTANLQVTNFLQ</sequence>
<dbReference type="AlphaFoldDB" id="A0A098AP28"/>
<dbReference type="EMBL" id="LK020694">
    <property type="protein sequence ID" value="CDQ30270.1"/>
    <property type="molecule type" value="Genomic_DNA"/>
</dbReference>
<accession>A0A098AP28</accession>
<name>A0A098AP28_STREE</name>
<reference evidence="1" key="2">
    <citation type="submission" date="2014-10" db="EMBL/GenBank/DDBJ databases">
        <title>Contrasting mechanisms driving short-term and long-term diversification of pneumococci.</title>
        <authorList>
            <person name="Croucher N.J."/>
            <person name="Coupland P.C."/>
            <person name="Stevenson A.E."/>
            <person name="Callendrello A."/>
            <person name="Bentley S.D."/>
            <person name="Hanage W.P."/>
        </authorList>
    </citation>
    <scope>NUCLEOTIDE SEQUENCE</scope>
    <source>
        <strain evidence="1">R34-3131</strain>
    </source>
</reference>